<organism evidence="2">
    <name type="scientific">viral metagenome</name>
    <dbReference type="NCBI Taxonomy" id="1070528"/>
    <lineage>
        <taxon>unclassified sequences</taxon>
        <taxon>metagenomes</taxon>
        <taxon>organismal metagenomes</taxon>
    </lineage>
</organism>
<proteinExistence type="predicted"/>
<dbReference type="GO" id="GO:0000150">
    <property type="term" value="F:DNA strand exchange activity"/>
    <property type="evidence" value="ECO:0007669"/>
    <property type="project" value="InterPro"/>
</dbReference>
<dbReference type="Pfam" id="PF02796">
    <property type="entry name" value="HTH_7"/>
    <property type="match status" value="1"/>
</dbReference>
<dbReference type="Gene3D" id="1.10.10.60">
    <property type="entry name" value="Homeodomain-like"/>
    <property type="match status" value="1"/>
</dbReference>
<name>A0A6M3J303_9ZZZZ</name>
<gene>
    <name evidence="3" type="ORF">MM415A00846_0024</name>
    <name evidence="2" type="ORF">MM415B00619_0036</name>
</gene>
<evidence type="ECO:0000313" key="2">
    <source>
        <dbReference type="EMBL" id="QJA63557.1"/>
    </source>
</evidence>
<dbReference type="EMBL" id="MT142389">
    <property type="protein sequence ID" value="QJA79645.1"/>
    <property type="molecule type" value="Genomic_DNA"/>
</dbReference>
<accession>A0A6M3J303</accession>
<reference evidence="2" key="1">
    <citation type="submission" date="2020-03" db="EMBL/GenBank/DDBJ databases">
        <title>The deep terrestrial virosphere.</title>
        <authorList>
            <person name="Holmfeldt K."/>
            <person name="Nilsson E."/>
            <person name="Simone D."/>
            <person name="Lopez-Fernandez M."/>
            <person name="Wu X."/>
            <person name="de Brujin I."/>
            <person name="Lundin D."/>
            <person name="Andersson A."/>
            <person name="Bertilsson S."/>
            <person name="Dopson M."/>
        </authorList>
    </citation>
    <scope>NUCLEOTIDE SEQUENCE</scope>
    <source>
        <strain evidence="3">MM415A00846</strain>
        <strain evidence="2">MM415B00619</strain>
    </source>
</reference>
<evidence type="ECO:0000259" key="1">
    <source>
        <dbReference type="Pfam" id="PF02796"/>
    </source>
</evidence>
<dbReference type="GO" id="GO:0003677">
    <property type="term" value="F:DNA binding"/>
    <property type="evidence" value="ECO:0007669"/>
    <property type="project" value="InterPro"/>
</dbReference>
<sequence>MEVKFRNKRLSITDQVSVVTDYNGGMSVKDILEKYKISRGTLYNILKKQI</sequence>
<dbReference type="InterPro" id="IPR006120">
    <property type="entry name" value="Resolvase_HTH_dom"/>
</dbReference>
<evidence type="ECO:0000313" key="3">
    <source>
        <dbReference type="EMBL" id="QJA79645.1"/>
    </source>
</evidence>
<protein>
    <submittedName>
        <fullName evidence="2">Putative DNA binding, helix-turn-helix domain containing protein</fullName>
    </submittedName>
</protein>
<dbReference type="AlphaFoldDB" id="A0A6M3J303"/>
<dbReference type="EMBL" id="MT141499">
    <property type="protein sequence ID" value="QJA63557.1"/>
    <property type="molecule type" value="Genomic_DNA"/>
</dbReference>
<feature type="domain" description="Resolvase HTH" evidence="1">
    <location>
        <begin position="14"/>
        <end position="48"/>
    </location>
</feature>